<dbReference type="RefSeq" id="XP_069196315.1">
    <property type="nucleotide sequence ID" value="XM_069340363.1"/>
</dbReference>
<reference evidence="2 3" key="1">
    <citation type="submission" date="2024-07" db="EMBL/GenBank/DDBJ databases">
        <title>Draft sequence of the Neodothiora populina.</title>
        <authorList>
            <person name="Drown D.D."/>
            <person name="Schuette U.S."/>
            <person name="Buechlein A.B."/>
            <person name="Rusch D.R."/>
            <person name="Winton L.W."/>
            <person name="Adams G.A."/>
        </authorList>
    </citation>
    <scope>NUCLEOTIDE SEQUENCE [LARGE SCALE GENOMIC DNA]</scope>
    <source>
        <strain evidence="2 3">CPC 39397</strain>
    </source>
</reference>
<dbReference type="EMBL" id="JBFMKM010000018">
    <property type="protein sequence ID" value="KAL1296633.1"/>
    <property type="molecule type" value="Genomic_DNA"/>
</dbReference>
<feature type="region of interest" description="Disordered" evidence="1">
    <location>
        <begin position="55"/>
        <end position="138"/>
    </location>
</feature>
<dbReference type="PANTHER" id="PTHR28271:SF1">
    <property type="entry name" value="LARGE RIBOSOMAL SUBUNIT PROTEIN ML60"/>
    <property type="match status" value="1"/>
</dbReference>
<gene>
    <name evidence="2" type="ORF">AAFC00_000119</name>
</gene>
<protein>
    <recommendedName>
        <fullName evidence="4">54S ribosomal protein L31, mitochondrial</fullName>
    </recommendedName>
</protein>
<keyword evidence="3" id="KW-1185">Reference proteome</keyword>
<feature type="compositionally biased region" description="Polar residues" evidence="1">
    <location>
        <begin position="85"/>
        <end position="98"/>
    </location>
</feature>
<proteinExistence type="predicted"/>
<name>A0ABR3P1P5_9PEZI</name>
<comment type="caution">
    <text evidence="2">The sequence shown here is derived from an EMBL/GenBank/DDBJ whole genome shotgun (WGS) entry which is preliminary data.</text>
</comment>
<dbReference type="Proteomes" id="UP001562354">
    <property type="component" value="Unassembled WGS sequence"/>
</dbReference>
<evidence type="ECO:0000313" key="2">
    <source>
        <dbReference type="EMBL" id="KAL1296633.1"/>
    </source>
</evidence>
<dbReference type="GeneID" id="95973822"/>
<evidence type="ECO:0000313" key="3">
    <source>
        <dbReference type="Proteomes" id="UP001562354"/>
    </source>
</evidence>
<dbReference type="Pfam" id="PF09784">
    <property type="entry name" value="L31"/>
    <property type="match status" value="2"/>
</dbReference>
<feature type="compositionally biased region" description="Low complexity" evidence="1">
    <location>
        <begin position="55"/>
        <end position="83"/>
    </location>
</feature>
<dbReference type="PANTHER" id="PTHR28271">
    <property type="entry name" value="54S RIBOSOMAL PROTEIN L31, MITOCHONDRIAL"/>
    <property type="match status" value="1"/>
</dbReference>
<sequence length="212" mass="23634">MFGAFKPTQALSGGLLWKIPWRLSPPQKLRHRRRMRRVDNVVSVLDSALQRAAQQVASSATRQSSSSSSSSSSTTPVTDSLPSKVPNTLEAQKGSTKVTPEELATTAEGQRLLNTEANAELNERRHGRGPRQGEILSGSLPAGRVTMLGDHARTNGTIKLLERWKVEMPTEAEMLPRDKYTMFDRKAKHYRKGVHKLPKWTRVSQRLNPPGF</sequence>
<dbReference type="InterPro" id="IPR016340">
    <property type="entry name" value="Ribosomal_mL60"/>
</dbReference>
<evidence type="ECO:0000256" key="1">
    <source>
        <dbReference type="SAM" id="MobiDB-lite"/>
    </source>
</evidence>
<accession>A0ABR3P1P5</accession>
<organism evidence="2 3">
    <name type="scientific">Neodothiora populina</name>
    <dbReference type="NCBI Taxonomy" id="2781224"/>
    <lineage>
        <taxon>Eukaryota</taxon>
        <taxon>Fungi</taxon>
        <taxon>Dikarya</taxon>
        <taxon>Ascomycota</taxon>
        <taxon>Pezizomycotina</taxon>
        <taxon>Dothideomycetes</taxon>
        <taxon>Dothideomycetidae</taxon>
        <taxon>Dothideales</taxon>
        <taxon>Dothioraceae</taxon>
        <taxon>Neodothiora</taxon>
    </lineage>
</organism>
<evidence type="ECO:0008006" key="4">
    <source>
        <dbReference type="Google" id="ProtNLM"/>
    </source>
</evidence>